<feature type="compositionally biased region" description="Basic and acidic residues" evidence="7">
    <location>
        <begin position="29"/>
        <end position="39"/>
    </location>
</feature>
<dbReference type="PROSITE" id="PS50112">
    <property type="entry name" value="PAS"/>
    <property type="match status" value="3"/>
</dbReference>
<dbReference type="CDD" id="cd00082">
    <property type="entry name" value="HisKA"/>
    <property type="match status" value="1"/>
</dbReference>
<evidence type="ECO:0000259" key="8">
    <source>
        <dbReference type="PROSITE" id="PS50109"/>
    </source>
</evidence>
<name>A0ABS5VTL9_9BACT</name>
<dbReference type="InterPro" id="IPR005467">
    <property type="entry name" value="His_kinase_dom"/>
</dbReference>
<dbReference type="InterPro" id="IPR036890">
    <property type="entry name" value="HATPase_C_sf"/>
</dbReference>
<dbReference type="EC" id="2.7.13.3" evidence="2"/>
<keyword evidence="4" id="KW-0808">Transferase</keyword>
<keyword evidence="5" id="KW-0418">Kinase</keyword>
<evidence type="ECO:0000259" key="9">
    <source>
        <dbReference type="PROSITE" id="PS50112"/>
    </source>
</evidence>
<evidence type="ECO:0000256" key="6">
    <source>
        <dbReference type="SAM" id="Coils"/>
    </source>
</evidence>
<feature type="coiled-coil region" evidence="6">
    <location>
        <begin position="171"/>
        <end position="198"/>
    </location>
</feature>
<dbReference type="InterPro" id="IPR013767">
    <property type="entry name" value="PAS_fold"/>
</dbReference>
<feature type="domain" description="PAS" evidence="9">
    <location>
        <begin position="330"/>
        <end position="403"/>
    </location>
</feature>
<dbReference type="Pfam" id="PF13426">
    <property type="entry name" value="PAS_9"/>
    <property type="match status" value="2"/>
</dbReference>
<dbReference type="EMBL" id="JAHESD010000039">
    <property type="protein sequence ID" value="MBT1704773.1"/>
    <property type="molecule type" value="Genomic_DNA"/>
</dbReference>
<dbReference type="InterPro" id="IPR035965">
    <property type="entry name" value="PAS-like_dom_sf"/>
</dbReference>
<dbReference type="InterPro" id="IPR003594">
    <property type="entry name" value="HATPase_dom"/>
</dbReference>
<keyword evidence="12" id="KW-1185">Reference proteome</keyword>
<keyword evidence="3" id="KW-0597">Phosphoprotein</keyword>
<dbReference type="SMART" id="SM00091">
    <property type="entry name" value="PAS"/>
    <property type="match status" value="3"/>
</dbReference>
<accession>A0ABS5VTL9</accession>
<dbReference type="Pfam" id="PF00512">
    <property type="entry name" value="HisKA"/>
    <property type="match status" value="1"/>
</dbReference>
<dbReference type="CDD" id="cd00130">
    <property type="entry name" value="PAS"/>
    <property type="match status" value="3"/>
</dbReference>
<evidence type="ECO:0000256" key="2">
    <source>
        <dbReference type="ARBA" id="ARBA00012438"/>
    </source>
</evidence>
<feature type="domain" description="Histidine kinase" evidence="8">
    <location>
        <begin position="482"/>
        <end position="706"/>
    </location>
</feature>
<dbReference type="InterPro" id="IPR036097">
    <property type="entry name" value="HisK_dim/P_sf"/>
</dbReference>
<feature type="domain" description="PAC" evidence="10">
    <location>
        <begin position="405"/>
        <end position="457"/>
    </location>
</feature>
<dbReference type="PROSITE" id="PS50109">
    <property type="entry name" value="HIS_KIN"/>
    <property type="match status" value="1"/>
</dbReference>
<feature type="coiled-coil region" evidence="6">
    <location>
        <begin position="306"/>
        <end position="340"/>
    </location>
</feature>
<sequence length="708" mass="80686">MVRPKRKKRTGNKVKSVASTEVQKLPESVVKEKEEREDALIQSSNTPGGNQELLNEVEDYAIILLDLEGKIITWNKGAEKIKGYSAKEIIGKNYRIFYSQEDREQNLSAKLLNEARQKGRTSYEGWRVRKDGTRFWGNMTLTAFHNQEGDVIAFLKMTRDVTEKKIAEDHYSNFVEELKLKNEELKKSEERYHKMIAEVLDYAIILLDKDGKILDWNKGAEKLKGYTAEEIVGKSFRLFYPKEEKDANLPEQLLEEAVKNGSVVHEGWRIRKDGKRFWGNIVITALHDENNNIIGFSKVTRDLTDKKIAEDKVSNVMEELRQANEQLKQSEERYHKMIEEVQDYAIILLNLNGEIQNWNTGAEFIKGYNAKEIIGKSFKLFYTKEDRDNKLPDSLLARAREEGKVNHEGWRVRKDGTLFWGSVVITALHGANGDLIGFSKVTRDLTERKQVEDALKSRAAQLDLKNKTLERLNEELSSFTHVASHDMKEPLRKIQTFAGRIEEIGFAPEKSKEYIGKIMNSVSRMQNLIDDLLSYSRVSNDIAKFEKVDLNNTLQAVKTDLEIPISEKHAVVESNQLPVVQGVGYQLHQVFLNLISNAIKFAKPDSTPLIQIHATIIKGPDLPEVLNGDNEYFHITISDNGIGFNQEDTGKIFEAFQRLHPKHVFAGTGIGLAIVKKVMENHNGIVSAEGVQGVGATFHLYFPSIQKN</sequence>
<dbReference type="NCBIfam" id="TIGR00229">
    <property type="entry name" value="sensory_box"/>
    <property type="match status" value="3"/>
</dbReference>
<reference evidence="11 12" key="1">
    <citation type="submission" date="2021-05" db="EMBL/GenBank/DDBJ databases">
        <title>A Polyphasic approach of four new species of the genus Ohtaekwangia: Ohtaekwangia histidinii sp. nov., Ohtaekwangia cretensis sp. nov., Ohtaekwangia indiensis sp. nov., Ohtaekwangia reichenbachii sp. nov. from diverse environment.</title>
        <authorList>
            <person name="Octaviana S."/>
        </authorList>
    </citation>
    <scope>NUCLEOTIDE SEQUENCE [LARGE SCALE GENOMIC DNA]</scope>
    <source>
        <strain evidence="11 12">PWU20</strain>
    </source>
</reference>
<dbReference type="SMART" id="SM00086">
    <property type="entry name" value="PAC"/>
    <property type="match status" value="3"/>
</dbReference>
<feature type="domain" description="PAS" evidence="9">
    <location>
        <begin position="189"/>
        <end position="261"/>
    </location>
</feature>
<dbReference type="Gene3D" id="3.30.450.20">
    <property type="entry name" value="PAS domain"/>
    <property type="match status" value="3"/>
</dbReference>
<dbReference type="SMART" id="SM00388">
    <property type="entry name" value="HisKA"/>
    <property type="match status" value="1"/>
</dbReference>
<dbReference type="PANTHER" id="PTHR43304:SF1">
    <property type="entry name" value="PAC DOMAIN-CONTAINING PROTEIN"/>
    <property type="match status" value="1"/>
</dbReference>
<organism evidence="11 12">
    <name type="scientific">Chryseosolibacter indicus</name>
    <dbReference type="NCBI Taxonomy" id="2782351"/>
    <lineage>
        <taxon>Bacteria</taxon>
        <taxon>Pseudomonadati</taxon>
        <taxon>Bacteroidota</taxon>
        <taxon>Cytophagia</taxon>
        <taxon>Cytophagales</taxon>
        <taxon>Chryseotaleaceae</taxon>
        <taxon>Chryseosolibacter</taxon>
    </lineage>
</organism>
<dbReference type="InterPro" id="IPR004358">
    <property type="entry name" value="Sig_transdc_His_kin-like_C"/>
</dbReference>
<evidence type="ECO:0000259" key="10">
    <source>
        <dbReference type="PROSITE" id="PS50113"/>
    </source>
</evidence>
<dbReference type="InterPro" id="IPR000014">
    <property type="entry name" value="PAS"/>
</dbReference>
<dbReference type="SUPFAM" id="SSF55874">
    <property type="entry name" value="ATPase domain of HSP90 chaperone/DNA topoisomerase II/histidine kinase"/>
    <property type="match status" value="1"/>
</dbReference>
<dbReference type="PRINTS" id="PR00344">
    <property type="entry name" value="BCTRLSENSOR"/>
</dbReference>
<protein>
    <recommendedName>
        <fullName evidence="2">histidine kinase</fullName>
        <ecNumber evidence="2">2.7.13.3</ecNumber>
    </recommendedName>
</protein>
<dbReference type="Gene3D" id="1.10.287.130">
    <property type="match status" value="1"/>
</dbReference>
<evidence type="ECO:0000313" key="12">
    <source>
        <dbReference type="Proteomes" id="UP000772618"/>
    </source>
</evidence>
<comment type="caution">
    <text evidence="11">The sequence shown here is derived from an EMBL/GenBank/DDBJ whole genome shotgun (WGS) entry which is preliminary data.</text>
</comment>
<feature type="compositionally biased region" description="Basic residues" evidence="7">
    <location>
        <begin position="1"/>
        <end position="12"/>
    </location>
</feature>
<evidence type="ECO:0000256" key="3">
    <source>
        <dbReference type="ARBA" id="ARBA00022553"/>
    </source>
</evidence>
<evidence type="ECO:0000256" key="5">
    <source>
        <dbReference type="ARBA" id="ARBA00022777"/>
    </source>
</evidence>
<evidence type="ECO:0000256" key="4">
    <source>
        <dbReference type="ARBA" id="ARBA00022679"/>
    </source>
</evidence>
<feature type="domain" description="PAS" evidence="9">
    <location>
        <begin position="50"/>
        <end position="119"/>
    </location>
</feature>
<dbReference type="Proteomes" id="UP000772618">
    <property type="component" value="Unassembled WGS sequence"/>
</dbReference>
<dbReference type="InterPro" id="IPR000700">
    <property type="entry name" value="PAS-assoc_C"/>
</dbReference>
<comment type="catalytic activity">
    <reaction evidence="1">
        <text>ATP + protein L-histidine = ADP + protein N-phospho-L-histidine.</text>
        <dbReference type="EC" id="2.7.13.3"/>
    </reaction>
</comment>
<keyword evidence="6" id="KW-0175">Coiled coil</keyword>
<dbReference type="SUPFAM" id="SSF47384">
    <property type="entry name" value="Homodimeric domain of signal transducing histidine kinase"/>
    <property type="match status" value="1"/>
</dbReference>
<evidence type="ECO:0000256" key="7">
    <source>
        <dbReference type="SAM" id="MobiDB-lite"/>
    </source>
</evidence>
<dbReference type="InterPro" id="IPR003661">
    <property type="entry name" value="HisK_dim/P_dom"/>
</dbReference>
<dbReference type="InterPro" id="IPR001610">
    <property type="entry name" value="PAC"/>
</dbReference>
<dbReference type="Gene3D" id="3.30.565.10">
    <property type="entry name" value="Histidine kinase-like ATPase, C-terminal domain"/>
    <property type="match status" value="1"/>
</dbReference>
<evidence type="ECO:0000256" key="1">
    <source>
        <dbReference type="ARBA" id="ARBA00000085"/>
    </source>
</evidence>
<feature type="domain" description="PAC" evidence="10">
    <location>
        <begin position="121"/>
        <end position="173"/>
    </location>
</feature>
<feature type="region of interest" description="Disordered" evidence="7">
    <location>
        <begin position="1"/>
        <end position="48"/>
    </location>
</feature>
<proteinExistence type="predicted"/>
<feature type="domain" description="PAC" evidence="10">
    <location>
        <begin position="263"/>
        <end position="315"/>
    </location>
</feature>
<dbReference type="RefSeq" id="WP_254154732.1">
    <property type="nucleotide sequence ID" value="NZ_JAHESD010000039.1"/>
</dbReference>
<evidence type="ECO:0000313" key="11">
    <source>
        <dbReference type="EMBL" id="MBT1704773.1"/>
    </source>
</evidence>
<dbReference type="SUPFAM" id="SSF55785">
    <property type="entry name" value="PYP-like sensor domain (PAS domain)"/>
    <property type="match status" value="3"/>
</dbReference>
<dbReference type="PROSITE" id="PS50113">
    <property type="entry name" value="PAC"/>
    <property type="match status" value="3"/>
</dbReference>
<gene>
    <name evidence="11" type="ORF">KK060_15870</name>
</gene>
<dbReference type="Pfam" id="PF00989">
    <property type="entry name" value="PAS"/>
    <property type="match status" value="1"/>
</dbReference>
<dbReference type="InterPro" id="IPR052162">
    <property type="entry name" value="Sensor_kinase/Photoreceptor"/>
</dbReference>
<dbReference type="PANTHER" id="PTHR43304">
    <property type="entry name" value="PHYTOCHROME-LIKE PROTEIN CPH1"/>
    <property type="match status" value="1"/>
</dbReference>
<dbReference type="SMART" id="SM00387">
    <property type="entry name" value="HATPase_c"/>
    <property type="match status" value="1"/>
</dbReference>
<dbReference type="Pfam" id="PF02518">
    <property type="entry name" value="HATPase_c"/>
    <property type="match status" value="1"/>
</dbReference>